<feature type="chain" id="PRO_5029493589" evidence="5">
    <location>
        <begin position="25"/>
        <end position="394"/>
    </location>
</feature>
<comment type="subcellular location">
    <subcellularLocation>
        <location evidence="1">Cell envelope</location>
    </subcellularLocation>
</comment>
<dbReference type="PANTHER" id="PTHR42852">
    <property type="entry name" value="THIOL:DISULFIDE INTERCHANGE PROTEIN DSBE"/>
    <property type="match status" value="1"/>
</dbReference>
<evidence type="ECO:0000313" key="8">
    <source>
        <dbReference type="EMBL" id="MVB07340.1"/>
    </source>
</evidence>
<dbReference type="CDD" id="cd02966">
    <property type="entry name" value="TlpA_like_family"/>
    <property type="match status" value="1"/>
</dbReference>
<dbReference type="AlphaFoldDB" id="A0A7M4D656"/>
<dbReference type="PROSITE" id="PS51352">
    <property type="entry name" value="THIOREDOXIN_2"/>
    <property type="match status" value="1"/>
</dbReference>
<dbReference type="OrthoDB" id="9794348at2"/>
<name>A0A7M4D656_9BACT</name>
<keyword evidence="2" id="KW-0201">Cytochrome c-type biogenesis</keyword>
<dbReference type="InterPro" id="IPR013766">
    <property type="entry name" value="Thioredoxin_domain"/>
</dbReference>
<evidence type="ECO:0000256" key="2">
    <source>
        <dbReference type="ARBA" id="ARBA00022748"/>
    </source>
</evidence>
<evidence type="ECO:0000313" key="9">
    <source>
        <dbReference type="Proteomes" id="UP000285951"/>
    </source>
</evidence>
<evidence type="ECO:0000256" key="1">
    <source>
        <dbReference type="ARBA" id="ARBA00004196"/>
    </source>
</evidence>
<dbReference type="InterPro" id="IPR017937">
    <property type="entry name" value="Thioredoxin_CS"/>
</dbReference>
<dbReference type="GO" id="GO:0016209">
    <property type="term" value="F:antioxidant activity"/>
    <property type="evidence" value="ECO:0007669"/>
    <property type="project" value="InterPro"/>
</dbReference>
<sequence>MKKMKNLFVLLTALVIGCSGVDRAPEEFVITGKFPNNVPIEVMLTYTDDQNNPIKEKYLSTNGEFSFKGKTLASSANLFVYPYISEFKPTQPEYWKLFNKVVAENKYLTQSRTFFLEAGNFEFTGDSDLISAKLKTKSENQELFNTYIKEYEKNHQRYFNSLETKELYDSIPTKKINIDSLNRALLEHKKQFIDFPYEFAQKYPNSKISLVALKAGDVSIGIEKLATALDVLSKDLQSTAVVAALKNVITVAQRNDIGKTAIDFSLQDINGQRKNLRSYRGKYVLVDFWASWCGPCRAENPNVLKAYNKFKGENFDIISISLDRKKEAWLKAVKKDKLPWLNLLDEPSAEKSMGSAYGILGIPSNVLIDPNGIIVAKDLRGEELHEKLSVILKK</sequence>
<gene>
    <name evidence="8" type="ORF">DWB62_009960</name>
    <name evidence="7" type="ORF">GNY23_09960</name>
</gene>
<reference evidence="7 10" key="2">
    <citation type="submission" date="2019-12" db="EMBL/GenBank/DDBJ databases">
        <title>Draft genome sequence of Labilibaculum sp. strain 44 isolated from deep waters of Black Sea.</title>
        <authorList>
            <person name="Yadav S."/>
            <person name="Villanueva L."/>
        </authorList>
    </citation>
    <scope>NUCLEOTIDE SEQUENCE [LARGE SCALE GENOMIC DNA]</scope>
    <source>
        <strain evidence="7 10">44</strain>
    </source>
</reference>
<dbReference type="InterPro" id="IPR036249">
    <property type="entry name" value="Thioredoxin-like_sf"/>
</dbReference>
<dbReference type="EMBL" id="QTZN02000019">
    <property type="protein sequence ID" value="MVB07340.1"/>
    <property type="molecule type" value="Genomic_DNA"/>
</dbReference>
<evidence type="ECO:0000313" key="7">
    <source>
        <dbReference type="EMBL" id="MUP38135.1"/>
    </source>
</evidence>
<dbReference type="PROSITE" id="PS00194">
    <property type="entry name" value="THIOREDOXIN_1"/>
    <property type="match status" value="1"/>
</dbReference>
<organism evidence="7 10">
    <name type="scientific">Labilibaculum euxinus</name>
    <dbReference type="NCBI Taxonomy" id="2686357"/>
    <lineage>
        <taxon>Bacteria</taxon>
        <taxon>Pseudomonadati</taxon>
        <taxon>Bacteroidota</taxon>
        <taxon>Bacteroidia</taxon>
        <taxon>Marinilabiliales</taxon>
        <taxon>Marinifilaceae</taxon>
        <taxon>Labilibaculum</taxon>
    </lineage>
</organism>
<dbReference type="GO" id="GO:0016491">
    <property type="term" value="F:oxidoreductase activity"/>
    <property type="evidence" value="ECO:0007669"/>
    <property type="project" value="InterPro"/>
</dbReference>
<dbReference type="GO" id="GO:0017004">
    <property type="term" value="P:cytochrome complex assembly"/>
    <property type="evidence" value="ECO:0007669"/>
    <property type="project" value="UniProtKB-KW"/>
</dbReference>
<evidence type="ECO:0000256" key="5">
    <source>
        <dbReference type="SAM" id="SignalP"/>
    </source>
</evidence>
<dbReference type="Gene3D" id="3.40.30.10">
    <property type="entry name" value="Glutaredoxin"/>
    <property type="match status" value="1"/>
</dbReference>
<dbReference type="EMBL" id="WOTW01000019">
    <property type="protein sequence ID" value="MUP38135.1"/>
    <property type="molecule type" value="Genomic_DNA"/>
</dbReference>
<dbReference type="PANTHER" id="PTHR42852:SF6">
    <property type="entry name" value="THIOL:DISULFIDE INTERCHANGE PROTEIN DSBE"/>
    <property type="match status" value="1"/>
</dbReference>
<feature type="domain" description="Thioredoxin" evidence="6">
    <location>
        <begin position="255"/>
        <end position="394"/>
    </location>
</feature>
<feature type="signal peptide" evidence="5">
    <location>
        <begin position="1"/>
        <end position="24"/>
    </location>
</feature>
<keyword evidence="5" id="KW-0732">Signal</keyword>
<dbReference type="SUPFAM" id="SSF52833">
    <property type="entry name" value="Thioredoxin-like"/>
    <property type="match status" value="1"/>
</dbReference>
<dbReference type="GO" id="GO:0030313">
    <property type="term" value="C:cell envelope"/>
    <property type="evidence" value="ECO:0007669"/>
    <property type="project" value="UniProtKB-SubCell"/>
</dbReference>
<dbReference type="RefSeq" id="WP_156195829.1">
    <property type="nucleotide sequence ID" value="NZ_QTZN02000019.1"/>
</dbReference>
<dbReference type="InterPro" id="IPR000866">
    <property type="entry name" value="AhpC/TSA"/>
</dbReference>
<evidence type="ECO:0000259" key="6">
    <source>
        <dbReference type="PROSITE" id="PS51352"/>
    </source>
</evidence>
<accession>A0A7M4D656</accession>
<evidence type="ECO:0000313" key="10">
    <source>
        <dbReference type="Proteomes" id="UP000462449"/>
    </source>
</evidence>
<reference evidence="8 9" key="1">
    <citation type="submission" date="2019-11" db="EMBL/GenBank/DDBJ databases">
        <title>Draft genome sequence of Labilibaculum sp. strain SYP isolated from Black Sea.</title>
        <authorList>
            <person name="Yadav S."/>
            <person name="Villanueva L."/>
        </authorList>
    </citation>
    <scope>NUCLEOTIDE SEQUENCE [LARGE SCALE GENOMIC DNA]</scope>
    <source>
        <strain evidence="8 9">44</strain>
    </source>
</reference>
<evidence type="ECO:0000256" key="4">
    <source>
        <dbReference type="ARBA" id="ARBA00023284"/>
    </source>
</evidence>
<comment type="caution">
    <text evidence="7">The sequence shown here is derived from an EMBL/GenBank/DDBJ whole genome shotgun (WGS) entry which is preliminary data.</text>
</comment>
<keyword evidence="4" id="KW-0676">Redox-active center</keyword>
<dbReference type="Proteomes" id="UP000285951">
    <property type="component" value="Unassembled WGS sequence"/>
</dbReference>
<protein>
    <submittedName>
        <fullName evidence="7">Redoxin domain-containing protein</fullName>
    </submittedName>
</protein>
<dbReference type="InterPro" id="IPR050553">
    <property type="entry name" value="Thioredoxin_ResA/DsbE_sf"/>
</dbReference>
<proteinExistence type="predicted"/>
<evidence type="ECO:0000256" key="3">
    <source>
        <dbReference type="ARBA" id="ARBA00023157"/>
    </source>
</evidence>
<dbReference type="Proteomes" id="UP000462449">
    <property type="component" value="Unassembled WGS sequence"/>
</dbReference>
<dbReference type="Pfam" id="PF00578">
    <property type="entry name" value="AhpC-TSA"/>
    <property type="match status" value="1"/>
</dbReference>
<keyword evidence="9" id="KW-1185">Reference proteome</keyword>
<dbReference type="PROSITE" id="PS51257">
    <property type="entry name" value="PROKAR_LIPOPROTEIN"/>
    <property type="match status" value="1"/>
</dbReference>
<keyword evidence="3" id="KW-1015">Disulfide bond</keyword>